<name>A0ABQ5YCW7_9NEIS</name>
<proteinExistence type="predicted"/>
<dbReference type="Proteomes" id="UP001156706">
    <property type="component" value="Unassembled WGS sequence"/>
</dbReference>
<dbReference type="RefSeq" id="WP_284195510.1">
    <property type="nucleotide sequence ID" value="NZ_BSOG01000001.1"/>
</dbReference>
<sequence length="159" mass="17693">MYQTPAKHPLSAELPALDDATYAAMWALFCHIGKYWQNMPDPEPFRSQLYSFMLNRINLRPVYRDYYLFAAATLRGLIEQHGEEGAYAFLFTDADANKAPPETALAVTRQKVANEFMALQLSLGGFKAFGAINYCGFIGGANIPGQAAPYRTMEADHEG</sequence>
<gene>
    <name evidence="1" type="ORF">GCM10007907_11760</name>
</gene>
<organism evidence="1 2">
    <name type="scientific">Chitinimonas prasina</name>
    <dbReference type="NCBI Taxonomy" id="1434937"/>
    <lineage>
        <taxon>Bacteria</taxon>
        <taxon>Pseudomonadati</taxon>
        <taxon>Pseudomonadota</taxon>
        <taxon>Betaproteobacteria</taxon>
        <taxon>Neisseriales</taxon>
        <taxon>Chitinibacteraceae</taxon>
        <taxon>Chitinimonas</taxon>
    </lineage>
</organism>
<evidence type="ECO:0000313" key="1">
    <source>
        <dbReference type="EMBL" id="GLR12386.1"/>
    </source>
</evidence>
<keyword evidence="2" id="KW-1185">Reference proteome</keyword>
<comment type="caution">
    <text evidence="1">The sequence shown here is derived from an EMBL/GenBank/DDBJ whole genome shotgun (WGS) entry which is preliminary data.</text>
</comment>
<protein>
    <submittedName>
        <fullName evidence="1">Uncharacterized protein</fullName>
    </submittedName>
</protein>
<evidence type="ECO:0000313" key="2">
    <source>
        <dbReference type="Proteomes" id="UP001156706"/>
    </source>
</evidence>
<dbReference type="EMBL" id="BSOG01000001">
    <property type="protein sequence ID" value="GLR12386.1"/>
    <property type="molecule type" value="Genomic_DNA"/>
</dbReference>
<reference evidence="2" key="1">
    <citation type="journal article" date="2019" name="Int. J. Syst. Evol. Microbiol.">
        <title>The Global Catalogue of Microorganisms (GCM) 10K type strain sequencing project: providing services to taxonomists for standard genome sequencing and annotation.</title>
        <authorList>
            <consortium name="The Broad Institute Genomics Platform"/>
            <consortium name="The Broad Institute Genome Sequencing Center for Infectious Disease"/>
            <person name="Wu L."/>
            <person name="Ma J."/>
        </authorList>
    </citation>
    <scope>NUCLEOTIDE SEQUENCE [LARGE SCALE GENOMIC DNA]</scope>
    <source>
        <strain evidence="2">NBRC 110044</strain>
    </source>
</reference>
<accession>A0ABQ5YCW7</accession>